<keyword evidence="6" id="KW-0732">Signal</keyword>
<protein>
    <recommendedName>
        <fullName evidence="10">Tetrahaem cytochrome domain-containing protein</fullName>
    </recommendedName>
</protein>
<gene>
    <name evidence="11" type="ORF">IMCC3135_21045</name>
</gene>
<dbReference type="SUPFAM" id="SSF48695">
    <property type="entry name" value="Multiheme cytochromes"/>
    <property type="match status" value="2"/>
</dbReference>
<evidence type="ECO:0000256" key="3">
    <source>
        <dbReference type="ARBA" id="ARBA00022448"/>
    </source>
</evidence>
<evidence type="ECO:0000256" key="1">
    <source>
        <dbReference type="ARBA" id="ARBA00001926"/>
    </source>
</evidence>
<evidence type="ECO:0000256" key="6">
    <source>
        <dbReference type="ARBA" id="ARBA00022729"/>
    </source>
</evidence>
<evidence type="ECO:0000256" key="9">
    <source>
        <dbReference type="SAM" id="Phobius"/>
    </source>
</evidence>
<feature type="transmembrane region" description="Helical" evidence="9">
    <location>
        <begin position="137"/>
        <end position="160"/>
    </location>
</feature>
<name>A0A2Z2NRY1_9GAMM</name>
<keyword evidence="7" id="KW-0249">Electron transport</keyword>
<sequence>MDILIRQTNSINSSDAIFTDRALDIKVLHIGSAPDQDLQLVGADVLPQHADLTVSGKGARISCRRGALVSVNGTEGKKFDLSADDVVEFGGNRIEVSVAPTGFDVAIVVSRSSANEPASYEQSYKTDLSQTRLAPRFFGWALSLTILVVTMLIPLAYHFMSKSETITQATNMSWPITDTLWSSGPLHKVHSSLDESCNSCHVELFQKVTNDSCQTCHEDTQDHIVAVTENQHLPIEMNGTCASCHREHNEPVSSLVITSNNLCVDCHAPHDLQTDSTPLERVEGFGEGTHAAFQLSLLAPPEGGSYDSTDEWLVERVSPTGAEENSQLKFNHEIHYDSSKVTLDQGDALSCATCHDLSVDGEHFEDIEFELNCANSGCHELELDPRNRLPHGQPDVTVAAIEGFYLRKFGNPDKINSTTIVDRRRRVDRSNDDAEKCSGSAYECARELAARKIEQQFTKTGCVTCHTIDDVGGEVLDRYQVAVVKLNKDYLANARFDHQAHGVLVEPGGVESFTGDDSCVYCHAAPTSSTSADILIPAIDNCTTCHNGPERVLNAPLGCIDCHAYHPAL</sequence>
<evidence type="ECO:0000259" key="10">
    <source>
        <dbReference type="Pfam" id="PF14537"/>
    </source>
</evidence>
<proteinExistence type="predicted"/>
<accession>A0A2Z2NRY1</accession>
<keyword evidence="12" id="KW-1185">Reference proteome</keyword>
<evidence type="ECO:0000256" key="8">
    <source>
        <dbReference type="ARBA" id="ARBA00023004"/>
    </source>
</evidence>
<organism evidence="11 12">
    <name type="scientific">Granulosicoccus antarcticus IMCC3135</name>
    <dbReference type="NCBI Taxonomy" id="1192854"/>
    <lineage>
        <taxon>Bacteria</taxon>
        <taxon>Pseudomonadati</taxon>
        <taxon>Pseudomonadota</taxon>
        <taxon>Gammaproteobacteria</taxon>
        <taxon>Chromatiales</taxon>
        <taxon>Granulosicoccaceae</taxon>
        <taxon>Granulosicoccus</taxon>
    </lineage>
</organism>
<dbReference type="Pfam" id="PF14537">
    <property type="entry name" value="Cytochrom_c3_2"/>
    <property type="match status" value="1"/>
</dbReference>
<keyword evidence="9" id="KW-0812">Transmembrane</keyword>
<dbReference type="Gene3D" id="2.60.200.20">
    <property type="match status" value="1"/>
</dbReference>
<evidence type="ECO:0000313" key="11">
    <source>
        <dbReference type="EMBL" id="ASJ74286.1"/>
    </source>
</evidence>
<evidence type="ECO:0000256" key="7">
    <source>
        <dbReference type="ARBA" id="ARBA00022982"/>
    </source>
</evidence>
<dbReference type="SUPFAM" id="SSF49879">
    <property type="entry name" value="SMAD/FHA domain"/>
    <property type="match status" value="1"/>
</dbReference>
<dbReference type="OrthoDB" id="9814800at2"/>
<dbReference type="RefSeq" id="WP_088919337.1">
    <property type="nucleotide sequence ID" value="NZ_CP018632.1"/>
</dbReference>
<comment type="subcellular location">
    <subcellularLocation>
        <location evidence="2">Cell envelope</location>
    </subcellularLocation>
</comment>
<dbReference type="KEGG" id="gai:IMCC3135_21045"/>
<keyword evidence="9" id="KW-0472">Membrane</keyword>
<dbReference type="CDD" id="cd00060">
    <property type="entry name" value="FHA"/>
    <property type="match status" value="1"/>
</dbReference>
<dbReference type="GO" id="GO:0046872">
    <property type="term" value="F:metal ion binding"/>
    <property type="evidence" value="ECO:0007669"/>
    <property type="project" value="UniProtKB-KW"/>
</dbReference>
<dbReference type="PANTHER" id="PTHR35038">
    <property type="entry name" value="DISSIMILATORY SULFITE REDUCTASE SIRA"/>
    <property type="match status" value="1"/>
</dbReference>
<dbReference type="EMBL" id="CP018632">
    <property type="protein sequence ID" value="ASJ74286.1"/>
    <property type="molecule type" value="Genomic_DNA"/>
</dbReference>
<dbReference type="PANTHER" id="PTHR35038:SF10">
    <property type="entry name" value="HIGH-MOLECULAR-WEIGHT CYTOCHROME C"/>
    <property type="match status" value="1"/>
</dbReference>
<evidence type="ECO:0000256" key="5">
    <source>
        <dbReference type="ARBA" id="ARBA00022723"/>
    </source>
</evidence>
<reference evidence="11 12" key="1">
    <citation type="submission" date="2016-12" db="EMBL/GenBank/DDBJ databases">
        <authorList>
            <person name="Song W.-J."/>
            <person name="Kurnit D.M."/>
        </authorList>
    </citation>
    <scope>NUCLEOTIDE SEQUENCE [LARGE SCALE GENOMIC DNA]</scope>
    <source>
        <strain evidence="11 12">IMCC3135</strain>
    </source>
</reference>
<comment type="cofactor">
    <cofactor evidence="1">
        <name>heme c</name>
        <dbReference type="ChEBI" id="CHEBI:61717"/>
    </cofactor>
</comment>
<dbReference type="InterPro" id="IPR051829">
    <property type="entry name" value="Multiheme_Cytochr_ET"/>
</dbReference>
<keyword evidence="4" id="KW-0349">Heme</keyword>
<keyword evidence="3" id="KW-0813">Transport</keyword>
<evidence type="ECO:0000256" key="2">
    <source>
        <dbReference type="ARBA" id="ARBA00004196"/>
    </source>
</evidence>
<keyword evidence="9" id="KW-1133">Transmembrane helix</keyword>
<dbReference type="InterPro" id="IPR012286">
    <property type="entry name" value="Tetrahaem_cytochrome"/>
</dbReference>
<dbReference type="Proteomes" id="UP000250079">
    <property type="component" value="Chromosome"/>
</dbReference>
<feature type="domain" description="Tetrahaem cytochrome" evidence="10">
    <location>
        <begin position="189"/>
        <end position="267"/>
    </location>
</feature>
<dbReference type="Gene3D" id="3.90.10.10">
    <property type="entry name" value="Cytochrome C3"/>
    <property type="match status" value="2"/>
</dbReference>
<dbReference type="GO" id="GO:0030313">
    <property type="term" value="C:cell envelope"/>
    <property type="evidence" value="ECO:0007669"/>
    <property type="project" value="UniProtKB-SubCell"/>
</dbReference>
<keyword evidence="5" id="KW-0479">Metal-binding</keyword>
<keyword evidence="8" id="KW-0408">Iron</keyword>
<evidence type="ECO:0000313" key="12">
    <source>
        <dbReference type="Proteomes" id="UP000250079"/>
    </source>
</evidence>
<dbReference type="InterPro" id="IPR036280">
    <property type="entry name" value="Multihaem_cyt_sf"/>
</dbReference>
<dbReference type="InterPro" id="IPR008984">
    <property type="entry name" value="SMAD_FHA_dom_sf"/>
</dbReference>
<dbReference type="AlphaFoldDB" id="A0A2Z2NRY1"/>
<evidence type="ECO:0000256" key="4">
    <source>
        <dbReference type="ARBA" id="ARBA00022617"/>
    </source>
</evidence>